<evidence type="ECO:0000256" key="9">
    <source>
        <dbReference type="SAM" id="MobiDB-lite"/>
    </source>
</evidence>
<evidence type="ECO:0000313" key="11">
    <source>
        <dbReference type="Proteomes" id="UP001283361"/>
    </source>
</evidence>
<protein>
    <recommendedName>
        <fullName evidence="12">Mitochondrial coenzyme A transporter SLC25A42</fullName>
    </recommendedName>
</protein>
<evidence type="ECO:0000256" key="6">
    <source>
        <dbReference type="ARBA" id="ARBA00023136"/>
    </source>
</evidence>
<sequence length="401" mass="44346">MSNDARVTRVAGKSVEILQRVPPVSQILPRKTEGEREGAGGKEEAFAAEEEGDNDGGGGGGGGGMGTGKVSVEDCADGRKDKNIVLNIKEEIEEHFHQEEHLVNQKVADQQKVLTALIAGAMAGALAKTTIAPMDRTKINFQITNRPFSAKEAIAFIINTVRQSGFFSLWRGNSATLVRIVPYSAIQFSSHEQYKIWLNTDNKKHLPPHLRFLAGSLAGVTSVAMTYPLDLCRARMAVTPKDTYKHIGQVFMKMYRMEGLRSIYRGFTPTMLGAVPYSGCSFFTYETLKKIHAEMHQGRDPNPLERMCCGAMAGMVGQSASYPLDIVRRRMQTAGLTGHIKDYTSIMNTVRSVLKEEGLRGMYKGLSMNWIKGPIAVGISFSSFDTLKHWLRRLPYFQDDG</sequence>
<feature type="region of interest" description="Disordered" evidence="9">
    <location>
        <begin position="26"/>
        <end position="73"/>
    </location>
</feature>
<dbReference type="InterPro" id="IPR002067">
    <property type="entry name" value="MCP"/>
</dbReference>
<evidence type="ECO:0000256" key="3">
    <source>
        <dbReference type="ARBA" id="ARBA00022448"/>
    </source>
</evidence>
<keyword evidence="3 8" id="KW-0813">Transport</keyword>
<accession>A0AAE0Z9H5</accession>
<evidence type="ECO:0000256" key="2">
    <source>
        <dbReference type="ARBA" id="ARBA00006375"/>
    </source>
</evidence>
<comment type="subcellular location">
    <subcellularLocation>
        <location evidence="1">Membrane</location>
        <topology evidence="1">Multi-pass membrane protein</topology>
    </subcellularLocation>
</comment>
<evidence type="ECO:0000256" key="1">
    <source>
        <dbReference type="ARBA" id="ARBA00004141"/>
    </source>
</evidence>
<dbReference type="InterPro" id="IPR018108">
    <property type="entry name" value="MCP_transmembrane"/>
</dbReference>
<dbReference type="GO" id="GO:0016020">
    <property type="term" value="C:membrane"/>
    <property type="evidence" value="ECO:0007669"/>
    <property type="project" value="UniProtKB-SubCell"/>
</dbReference>
<evidence type="ECO:0000256" key="5">
    <source>
        <dbReference type="ARBA" id="ARBA00022737"/>
    </source>
</evidence>
<organism evidence="10 11">
    <name type="scientific">Elysia crispata</name>
    <name type="common">lettuce slug</name>
    <dbReference type="NCBI Taxonomy" id="231223"/>
    <lineage>
        <taxon>Eukaryota</taxon>
        <taxon>Metazoa</taxon>
        <taxon>Spiralia</taxon>
        <taxon>Lophotrochozoa</taxon>
        <taxon>Mollusca</taxon>
        <taxon>Gastropoda</taxon>
        <taxon>Heterobranchia</taxon>
        <taxon>Euthyneura</taxon>
        <taxon>Panpulmonata</taxon>
        <taxon>Sacoglossa</taxon>
        <taxon>Placobranchoidea</taxon>
        <taxon>Plakobranchidae</taxon>
        <taxon>Elysia</taxon>
    </lineage>
</organism>
<keyword evidence="11" id="KW-1185">Reference proteome</keyword>
<comment type="similarity">
    <text evidence="2 8">Belongs to the mitochondrial carrier (TC 2.A.29) family.</text>
</comment>
<dbReference type="PRINTS" id="PR00926">
    <property type="entry name" value="MITOCARRIER"/>
</dbReference>
<feature type="repeat" description="Solcar" evidence="7">
    <location>
        <begin position="111"/>
        <end position="197"/>
    </location>
</feature>
<dbReference type="Pfam" id="PF00153">
    <property type="entry name" value="Mito_carr"/>
    <property type="match status" value="3"/>
</dbReference>
<evidence type="ECO:0008006" key="12">
    <source>
        <dbReference type="Google" id="ProtNLM"/>
    </source>
</evidence>
<name>A0AAE0Z9H5_9GAST</name>
<dbReference type="PANTHER" id="PTHR24089">
    <property type="entry name" value="SOLUTE CARRIER FAMILY 25"/>
    <property type="match status" value="1"/>
</dbReference>
<proteinExistence type="inferred from homology"/>
<dbReference type="AlphaFoldDB" id="A0AAE0Z9H5"/>
<dbReference type="InterPro" id="IPR023395">
    <property type="entry name" value="MCP_dom_sf"/>
</dbReference>
<feature type="repeat" description="Solcar" evidence="7">
    <location>
        <begin position="206"/>
        <end position="291"/>
    </location>
</feature>
<feature type="compositionally biased region" description="Gly residues" evidence="9">
    <location>
        <begin position="55"/>
        <end position="67"/>
    </location>
</feature>
<evidence type="ECO:0000256" key="7">
    <source>
        <dbReference type="PROSITE-ProRule" id="PRU00282"/>
    </source>
</evidence>
<dbReference type="Gene3D" id="1.50.40.10">
    <property type="entry name" value="Mitochondrial carrier domain"/>
    <property type="match status" value="1"/>
</dbReference>
<keyword evidence="6 7" id="KW-0472">Membrane</keyword>
<dbReference type="Proteomes" id="UP001283361">
    <property type="component" value="Unassembled WGS sequence"/>
</dbReference>
<dbReference type="GO" id="GO:0055085">
    <property type="term" value="P:transmembrane transport"/>
    <property type="evidence" value="ECO:0007669"/>
    <property type="project" value="InterPro"/>
</dbReference>
<dbReference type="PROSITE" id="PS50920">
    <property type="entry name" value="SOLCAR"/>
    <property type="match status" value="3"/>
</dbReference>
<dbReference type="EMBL" id="JAWDGP010004323">
    <property type="protein sequence ID" value="KAK3765277.1"/>
    <property type="molecule type" value="Genomic_DNA"/>
</dbReference>
<keyword evidence="4 7" id="KW-0812">Transmembrane</keyword>
<feature type="compositionally biased region" description="Basic and acidic residues" evidence="9">
    <location>
        <begin position="30"/>
        <end position="45"/>
    </location>
</feature>
<feature type="repeat" description="Solcar" evidence="7">
    <location>
        <begin position="301"/>
        <end position="390"/>
    </location>
</feature>
<dbReference type="SUPFAM" id="SSF103506">
    <property type="entry name" value="Mitochondrial carrier"/>
    <property type="match status" value="1"/>
</dbReference>
<reference evidence="10" key="1">
    <citation type="journal article" date="2023" name="G3 (Bethesda)">
        <title>A reference genome for the long-term kleptoplast-retaining sea slug Elysia crispata morphotype clarki.</title>
        <authorList>
            <person name="Eastman K.E."/>
            <person name="Pendleton A.L."/>
            <person name="Shaikh M.A."/>
            <person name="Suttiyut T."/>
            <person name="Ogas R."/>
            <person name="Tomko P."/>
            <person name="Gavelis G."/>
            <person name="Widhalm J.R."/>
            <person name="Wisecaver J.H."/>
        </authorList>
    </citation>
    <scope>NUCLEOTIDE SEQUENCE</scope>
    <source>
        <strain evidence="10">ECLA1</strain>
    </source>
</reference>
<evidence type="ECO:0000256" key="8">
    <source>
        <dbReference type="RuleBase" id="RU000488"/>
    </source>
</evidence>
<gene>
    <name evidence="10" type="ORF">RRG08_062837</name>
</gene>
<keyword evidence="5" id="KW-0677">Repeat</keyword>
<comment type="caution">
    <text evidence="10">The sequence shown here is derived from an EMBL/GenBank/DDBJ whole genome shotgun (WGS) entry which is preliminary data.</text>
</comment>
<evidence type="ECO:0000256" key="4">
    <source>
        <dbReference type="ARBA" id="ARBA00022692"/>
    </source>
</evidence>
<evidence type="ECO:0000313" key="10">
    <source>
        <dbReference type="EMBL" id="KAK3765277.1"/>
    </source>
</evidence>